<gene>
    <name evidence="2" type="ORF">CEV32_2813</name>
</gene>
<feature type="transmembrane region" description="Helical" evidence="1">
    <location>
        <begin position="12"/>
        <end position="30"/>
    </location>
</feature>
<feature type="transmembrane region" description="Helical" evidence="1">
    <location>
        <begin position="125"/>
        <end position="144"/>
    </location>
</feature>
<dbReference type="RefSeq" id="WP_094579313.1">
    <property type="nucleotide sequence ID" value="NZ_JBHEEL010000005.1"/>
</dbReference>
<evidence type="ECO:0000256" key="1">
    <source>
        <dbReference type="SAM" id="Phobius"/>
    </source>
</evidence>
<feature type="transmembrane region" description="Helical" evidence="1">
    <location>
        <begin position="103"/>
        <end position="119"/>
    </location>
</feature>
<evidence type="ECO:0000313" key="3">
    <source>
        <dbReference type="Proteomes" id="UP000216345"/>
    </source>
</evidence>
<keyword evidence="1" id="KW-0812">Transmembrane</keyword>
<name>A0A256F110_9HYPH</name>
<dbReference type="Proteomes" id="UP000216345">
    <property type="component" value="Unassembled WGS sequence"/>
</dbReference>
<dbReference type="AlphaFoldDB" id="A0A256F110"/>
<accession>A0A256F110</accession>
<protein>
    <submittedName>
        <fullName evidence="2">Putative membrane protein</fullName>
    </submittedName>
</protein>
<feature type="transmembrane region" description="Helical" evidence="1">
    <location>
        <begin position="350"/>
        <end position="370"/>
    </location>
</feature>
<evidence type="ECO:0000313" key="2">
    <source>
        <dbReference type="EMBL" id="OYR08101.1"/>
    </source>
</evidence>
<keyword evidence="1" id="KW-1133">Transmembrane helix</keyword>
<feature type="transmembrane region" description="Helical" evidence="1">
    <location>
        <begin position="235"/>
        <end position="256"/>
    </location>
</feature>
<sequence length="478" mass="52776">MTNDGKNFYTHLFLSALFLVSVIWLFLGVASPDDISQNTRPATDFSSIQTHWNNFRYFIVLISQPFLNAAVHYNEMMPLWVTSLVIGIVLTCYAILRYSDLPISVLPYFIVLVTVHGYFTNIFYYPMSYSVFGFGFIFIALAILSLMNSGVIWAFIAAVFVALSLMSYQPAALVILFAASLSVINKWMKGTADTPKLLQDVARAPIAFAIGTLLFLLSIKLLSDGSGRAIASGNLITNLPVYFSALIEILFGITAINNIYPITQRLVFLLLNLTAVVALILNFRKASTSGGILALTALGCAFLIFPSPLNLFSDLFWPSPRSISASVFFELGLLFILINRFKSQINSKFVIVAFGVFVAISAVHQMNVFAGAKSQNVVDQFAAKQILLAINEISPITTETKIAVVSTWKNGVMTNSFVSRDNGLSAFDTTWSNNAILWLTSGIKYKQVSPPAGACAAHPEPRFWEIEYREDVIVVCMR</sequence>
<feature type="transmembrane region" description="Helical" evidence="1">
    <location>
        <begin position="262"/>
        <end position="283"/>
    </location>
</feature>
<feature type="transmembrane region" description="Helical" evidence="1">
    <location>
        <begin position="321"/>
        <end position="338"/>
    </location>
</feature>
<reference evidence="2 3" key="1">
    <citation type="submission" date="2017-07" db="EMBL/GenBank/DDBJ databases">
        <title>Phylogenetic study on the rhizospheric bacterium Ochrobactrum sp. A44.</title>
        <authorList>
            <person name="Krzyzanowska D.M."/>
            <person name="Ossowicki A."/>
            <person name="Rajewska M."/>
            <person name="Maciag T."/>
            <person name="Kaczynski Z."/>
            <person name="Czerwicka M."/>
            <person name="Jafra S."/>
        </authorList>
    </citation>
    <scope>NUCLEOTIDE SEQUENCE [LARGE SCALE GENOMIC DNA]</scope>
    <source>
        <strain evidence="2 3">PR17</strain>
    </source>
</reference>
<feature type="transmembrane region" description="Helical" evidence="1">
    <location>
        <begin position="290"/>
        <end position="309"/>
    </location>
</feature>
<comment type="caution">
    <text evidence="2">The sequence shown here is derived from an EMBL/GenBank/DDBJ whole genome shotgun (WGS) entry which is preliminary data.</text>
</comment>
<feature type="transmembrane region" description="Helical" evidence="1">
    <location>
        <begin position="204"/>
        <end position="223"/>
    </location>
</feature>
<feature type="transmembrane region" description="Helical" evidence="1">
    <location>
        <begin position="151"/>
        <end position="184"/>
    </location>
</feature>
<proteinExistence type="predicted"/>
<dbReference type="EMBL" id="NNRK01000035">
    <property type="protein sequence ID" value="OYR08101.1"/>
    <property type="molecule type" value="Genomic_DNA"/>
</dbReference>
<keyword evidence="3" id="KW-1185">Reference proteome</keyword>
<organism evidence="2 3">
    <name type="scientific">Brucella rhizosphaerae</name>
    <dbReference type="NCBI Taxonomy" id="571254"/>
    <lineage>
        <taxon>Bacteria</taxon>
        <taxon>Pseudomonadati</taxon>
        <taxon>Pseudomonadota</taxon>
        <taxon>Alphaproteobacteria</taxon>
        <taxon>Hyphomicrobiales</taxon>
        <taxon>Brucellaceae</taxon>
        <taxon>Brucella/Ochrobactrum group</taxon>
        <taxon>Brucella</taxon>
    </lineage>
</organism>
<keyword evidence="1" id="KW-0472">Membrane</keyword>
<feature type="transmembrane region" description="Helical" evidence="1">
    <location>
        <begin position="79"/>
        <end position="96"/>
    </location>
</feature>